<sequence>MRRTTPNSKRRRDRNEQQRPDLTGAWRSIGDHTAFKRYELFCRQTVPSVHRTAKVRACPPSCGH</sequence>
<dbReference type="Proteomes" id="UP000236161">
    <property type="component" value="Unassembled WGS sequence"/>
</dbReference>
<organism evidence="2 3">
    <name type="scientific">Apostasia shenzhenica</name>
    <dbReference type="NCBI Taxonomy" id="1088818"/>
    <lineage>
        <taxon>Eukaryota</taxon>
        <taxon>Viridiplantae</taxon>
        <taxon>Streptophyta</taxon>
        <taxon>Embryophyta</taxon>
        <taxon>Tracheophyta</taxon>
        <taxon>Spermatophyta</taxon>
        <taxon>Magnoliopsida</taxon>
        <taxon>Liliopsida</taxon>
        <taxon>Asparagales</taxon>
        <taxon>Orchidaceae</taxon>
        <taxon>Apostasioideae</taxon>
        <taxon>Apostasia</taxon>
    </lineage>
</organism>
<evidence type="ECO:0000313" key="2">
    <source>
        <dbReference type="EMBL" id="PKA47639.1"/>
    </source>
</evidence>
<feature type="compositionally biased region" description="Basic residues" evidence="1">
    <location>
        <begin position="1"/>
        <end position="12"/>
    </location>
</feature>
<name>A0A2H9ZWF5_9ASPA</name>
<reference evidence="2 3" key="1">
    <citation type="journal article" date="2017" name="Nature">
        <title>The Apostasia genome and the evolution of orchids.</title>
        <authorList>
            <person name="Zhang G.Q."/>
            <person name="Liu K.W."/>
            <person name="Li Z."/>
            <person name="Lohaus R."/>
            <person name="Hsiao Y.Y."/>
            <person name="Niu S.C."/>
            <person name="Wang J.Y."/>
            <person name="Lin Y.C."/>
            <person name="Xu Q."/>
            <person name="Chen L.J."/>
            <person name="Yoshida K."/>
            <person name="Fujiwara S."/>
            <person name="Wang Z.W."/>
            <person name="Zhang Y.Q."/>
            <person name="Mitsuda N."/>
            <person name="Wang M."/>
            <person name="Liu G.H."/>
            <person name="Pecoraro L."/>
            <person name="Huang H.X."/>
            <person name="Xiao X.J."/>
            <person name="Lin M."/>
            <person name="Wu X.Y."/>
            <person name="Wu W.L."/>
            <person name="Chen Y.Y."/>
            <person name="Chang S.B."/>
            <person name="Sakamoto S."/>
            <person name="Ohme-Takagi M."/>
            <person name="Yagi M."/>
            <person name="Zeng S.J."/>
            <person name="Shen C.Y."/>
            <person name="Yeh C.M."/>
            <person name="Luo Y.B."/>
            <person name="Tsai W.C."/>
            <person name="Van de Peer Y."/>
            <person name="Liu Z.J."/>
        </authorList>
    </citation>
    <scope>NUCLEOTIDE SEQUENCE [LARGE SCALE GENOMIC DNA]</scope>
    <source>
        <strain evidence="3">cv. Shenzhen</strain>
        <tissue evidence="2">Stem</tissue>
    </source>
</reference>
<proteinExistence type="predicted"/>
<keyword evidence="3" id="KW-1185">Reference proteome</keyword>
<gene>
    <name evidence="2" type="ORF">AXF42_Ash021688</name>
</gene>
<protein>
    <submittedName>
        <fullName evidence="2">Uncharacterized protein</fullName>
    </submittedName>
</protein>
<accession>A0A2H9ZWF5</accession>
<dbReference type="AlphaFoldDB" id="A0A2H9ZWF5"/>
<evidence type="ECO:0000313" key="3">
    <source>
        <dbReference type="Proteomes" id="UP000236161"/>
    </source>
</evidence>
<feature type="region of interest" description="Disordered" evidence="1">
    <location>
        <begin position="1"/>
        <end position="27"/>
    </location>
</feature>
<evidence type="ECO:0000256" key="1">
    <source>
        <dbReference type="SAM" id="MobiDB-lite"/>
    </source>
</evidence>
<dbReference type="EMBL" id="KZ453115">
    <property type="protein sequence ID" value="PKA47639.1"/>
    <property type="molecule type" value="Genomic_DNA"/>
</dbReference>